<comment type="similarity">
    <text evidence="1">Belongs to the type-I restriction system S methylase family.</text>
</comment>
<dbReference type="GO" id="GO:0009307">
    <property type="term" value="P:DNA restriction-modification system"/>
    <property type="evidence" value="ECO:0007669"/>
    <property type="project" value="UniProtKB-KW"/>
</dbReference>
<dbReference type="KEGG" id="ssun:H9Q77_01165"/>
<keyword evidence="6" id="KW-1185">Reference proteome</keyword>
<dbReference type="Pfam" id="PF01420">
    <property type="entry name" value="Methylase_S"/>
    <property type="match status" value="1"/>
</dbReference>
<dbReference type="GO" id="GO:0003677">
    <property type="term" value="F:DNA binding"/>
    <property type="evidence" value="ECO:0007669"/>
    <property type="project" value="UniProtKB-KW"/>
</dbReference>
<dbReference type="EMBL" id="CP060633">
    <property type="protein sequence ID" value="QNM02813.1"/>
    <property type="molecule type" value="Genomic_DNA"/>
</dbReference>
<sequence>MRLEDICTVFTDGDWIESKDQSESGIRLVQTGNIGEGTYLEKEARAKYISEGTFDKLKCTEIFSGDILVSRLPEPVGRACIVPEKAERMITAVDCTICRPNESLINKEYLCYFMRSKTYYTRLLGNVTGTTRKRISRKNLGNVELQVPAKEEQKAVVEQLDCLVKIIDSRKKELQLLDNLIKARFFVLCAFPINWRLSKSIP</sequence>
<evidence type="ECO:0000259" key="4">
    <source>
        <dbReference type="Pfam" id="PF01420"/>
    </source>
</evidence>
<dbReference type="GO" id="GO:0004519">
    <property type="term" value="F:endonuclease activity"/>
    <property type="evidence" value="ECO:0007669"/>
    <property type="project" value="UniProtKB-KW"/>
</dbReference>
<reference evidence="5 6" key="1">
    <citation type="submission" date="2020-08" db="EMBL/GenBank/DDBJ databases">
        <authorList>
            <person name="Liu C."/>
            <person name="Sun Q."/>
        </authorList>
    </citation>
    <scope>NUCLEOTIDE SEQUENCE [LARGE SCALE GENOMIC DNA]</scope>
    <source>
        <strain evidence="5 6">NSJ-8</strain>
    </source>
</reference>
<protein>
    <submittedName>
        <fullName evidence="5">Restriction endonuclease subunit S</fullName>
    </submittedName>
</protein>
<dbReference type="AlphaFoldDB" id="A0A7G9FW81"/>
<dbReference type="InterPro" id="IPR052021">
    <property type="entry name" value="Type-I_RS_S_subunit"/>
</dbReference>
<name>A0A7G9FW81_9FIRM</name>
<keyword evidence="5" id="KW-0255">Endonuclease</keyword>
<evidence type="ECO:0000256" key="1">
    <source>
        <dbReference type="ARBA" id="ARBA00010923"/>
    </source>
</evidence>
<dbReference type="SUPFAM" id="SSF116734">
    <property type="entry name" value="DNA methylase specificity domain"/>
    <property type="match status" value="1"/>
</dbReference>
<keyword evidence="5" id="KW-0540">Nuclease</keyword>
<dbReference type="Proteomes" id="UP000515981">
    <property type="component" value="Chromosome"/>
</dbReference>
<dbReference type="InterPro" id="IPR044946">
    <property type="entry name" value="Restrct_endonuc_typeI_TRD_sf"/>
</dbReference>
<organism evidence="5 6">
    <name type="scientific">Simiaoa sunii</name>
    <dbReference type="NCBI Taxonomy" id="2763672"/>
    <lineage>
        <taxon>Bacteria</taxon>
        <taxon>Bacillati</taxon>
        <taxon>Bacillota</taxon>
        <taxon>Clostridia</taxon>
        <taxon>Lachnospirales</taxon>
        <taxon>Lachnospiraceae</taxon>
        <taxon>Simiaoa</taxon>
    </lineage>
</organism>
<evidence type="ECO:0000313" key="5">
    <source>
        <dbReference type="EMBL" id="QNM02813.1"/>
    </source>
</evidence>
<evidence type="ECO:0000256" key="3">
    <source>
        <dbReference type="ARBA" id="ARBA00023125"/>
    </source>
</evidence>
<evidence type="ECO:0000256" key="2">
    <source>
        <dbReference type="ARBA" id="ARBA00022747"/>
    </source>
</evidence>
<dbReference type="RefSeq" id="WP_148449023.1">
    <property type="nucleotide sequence ID" value="NZ_CP060633.1"/>
</dbReference>
<keyword evidence="5" id="KW-0378">Hydrolase</keyword>
<keyword evidence="3" id="KW-0238">DNA-binding</keyword>
<dbReference type="PANTHER" id="PTHR30408:SF12">
    <property type="entry name" value="TYPE I RESTRICTION ENZYME MJAVIII SPECIFICITY SUBUNIT"/>
    <property type="match status" value="1"/>
</dbReference>
<keyword evidence="2" id="KW-0680">Restriction system</keyword>
<dbReference type="PANTHER" id="PTHR30408">
    <property type="entry name" value="TYPE-1 RESTRICTION ENZYME ECOKI SPECIFICITY PROTEIN"/>
    <property type="match status" value="1"/>
</dbReference>
<dbReference type="InterPro" id="IPR000055">
    <property type="entry name" value="Restrct_endonuc_typeI_TRD"/>
</dbReference>
<dbReference type="Gene3D" id="3.90.220.20">
    <property type="entry name" value="DNA methylase specificity domains"/>
    <property type="match status" value="1"/>
</dbReference>
<gene>
    <name evidence="5" type="ORF">H9Q77_01165</name>
</gene>
<feature type="domain" description="Type I restriction modification DNA specificity" evidence="4">
    <location>
        <begin position="1"/>
        <end position="176"/>
    </location>
</feature>
<accession>A0A7G9FW81</accession>
<proteinExistence type="inferred from homology"/>
<evidence type="ECO:0000313" key="6">
    <source>
        <dbReference type="Proteomes" id="UP000515981"/>
    </source>
</evidence>